<comment type="caution">
    <text evidence="1">The sequence shown here is derived from an EMBL/GenBank/DDBJ whole genome shotgun (WGS) entry which is preliminary data.</text>
</comment>
<dbReference type="InterPro" id="IPR049739">
    <property type="entry name" value="YraL-like"/>
</dbReference>
<dbReference type="PANTHER" id="PTHR37812">
    <property type="entry name" value="MU-LIKE PROPHAGE FLUMU PROTEIN C"/>
    <property type="match status" value="1"/>
</dbReference>
<keyword evidence="2" id="KW-1185">Reference proteome</keyword>
<dbReference type="PANTHER" id="PTHR37812:SF1">
    <property type="entry name" value="MU-LIKE PROPHAGE FLUMU PROTEIN C"/>
    <property type="match status" value="1"/>
</dbReference>
<sequence>MKYVRVDSVLPEDLIKEIQKYIQGEYIYIPSCPESRKKWGEKSNNRNYLKNRNADICRRYMAGQTISSLAEEFYLSDSSIKKIIYKKER</sequence>
<evidence type="ECO:0000313" key="1">
    <source>
        <dbReference type="EMBL" id="GKU27511.1"/>
    </source>
</evidence>
<dbReference type="InterPro" id="IPR052411">
    <property type="entry name" value="c-mor_Regulatory_Protein"/>
</dbReference>
<dbReference type="SUPFAM" id="SSF46689">
    <property type="entry name" value="Homeodomain-like"/>
    <property type="match status" value="1"/>
</dbReference>
<proteinExistence type="predicted"/>
<accession>A0A9W6DD08</accession>
<evidence type="ECO:0000313" key="2">
    <source>
        <dbReference type="Proteomes" id="UP001057868"/>
    </source>
</evidence>
<dbReference type="NCBIfam" id="NF040785">
    <property type="entry name" value="CD3324_fam"/>
    <property type="match status" value="1"/>
</dbReference>
<reference evidence="1" key="1">
    <citation type="journal article" date="2023" name="Int. J. Syst. Evol. Microbiol.">
        <title>&lt;i&gt;Clostridium folliculivorans&lt;/i&gt; sp. nov., isolated from soil samples of an organic paddy in Japan.</title>
        <authorList>
            <person name="Tazawa J."/>
            <person name="Kobayashi H."/>
            <person name="Tanizawa Y."/>
            <person name="Uchino A."/>
            <person name="Tanaka F."/>
            <person name="Urashima Y."/>
            <person name="Miura S."/>
            <person name="Sakamoto M."/>
            <person name="Ohkuma M."/>
            <person name="Tohno M."/>
        </authorList>
    </citation>
    <scope>NUCLEOTIDE SEQUENCE</scope>
    <source>
        <strain evidence="1">D1-1</strain>
    </source>
</reference>
<dbReference type="AlphaFoldDB" id="A0A9W6DD08"/>
<dbReference type="RefSeq" id="WP_261854369.1">
    <property type="nucleotide sequence ID" value="NZ_BQXY01000012.1"/>
</dbReference>
<dbReference type="Proteomes" id="UP001057868">
    <property type="component" value="Unassembled WGS sequence"/>
</dbReference>
<evidence type="ECO:0008006" key="3">
    <source>
        <dbReference type="Google" id="ProtNLM"/>
    </source>
</evidence>
<organism evidence="1 2">
    <name type="scientific">Clostridium folliculivorans</name>
    <dbReference type="NCBI Taxonomy" id="2886038"/>
    <lineage>
        <taxon>Bacteria</taxon>
        <taxon>Bacillati</taxon>
        <taxon>Bacillota</taxon>
        <taxon>Clostridia</taxon>
        <taxon>Eubacteriales</taxon>
        <taxon>Clostridiaceae</taxon>
        <taxon>Clostridium</taxon>
    </lineage>
</organism>
<protein>
    <recommendedName>
        <fullName evidence="3">Mor transcription activator domain-containing protein</fullName>
    </recommendedName>
</protein>
<name>A0A9W6DD08_9CLOT</name>
<gene>
    <name evidence="1" type="primary">yraL_2</name>
    <name evidence="1" type="ORF">CFOLD11_43380</name>
</gene>
<dbReference type="InterPro" id="IPR009057">
    <property type="entry name" value="Homeodomain-like_sf"/>
</dbReference>
<dbReference type="EMBL" id="BQXY01000012">
    <property type="protein sequence ID" value="GKU27511.1"/>
    <property type="molecule type" value="Genomic_DNA"/>
</dbReference>